<dbReference type="InParanoid" id="T1FFA3"/>
<dbReference type="EMBL" id="KB097558">
    <property type="protein sequence ID" value="ESN94858.1"/>
    <property type="molecule type" value="Genomic_DNA"/>
</dbReference>
<name>T1FFA3_HELRO</name>
<dbReference type="EMBL" id="AMQM01007056">
    <property type="status" value="NOT_ANNOTATED_CDS"/>
    <property type="molecule type" value="Genomic_DNA"/>
</dbReference>
<evidence type="ECO:0000313" key="2">
    <source>
        <dbReference type="EnsemblMetazoa" id="HelroP179954"/>
    </source>
</evidence>
<protein>
    <submittedName>
        <fullName evidence="1 2">Uncharacterized protein</fullName>
    </submittedName>
</protein>
<evidence type="ECO:0000313" key="3">
    <source>
        <dbReference type="Proteomes" id="UP000015101"/>
    </source>
</evidence>
<dbReference type="AlphaFoldDB" id="T1FFA3"/>
<dbReference type="GeneID" id="20207502"/>
<proteinExistence type="predicted"/>
<accession>T1FFA3</accession>
<dbReference type="RefSeq" id="XP_009026992.1">
    <property type="nucleotide sequence ID" value="XM_009028744.1"/>
</dbReference>
<gene>
    <name evidence="2" type="primary">20207502</name>
    <name evidence="1" type="ORF">HELRODRAFT_179954</name>
</gene>
<dbReference type="CTD" id="20207502"/>
<dbReference type="KEGG" id="hro:HELRODRAFT_179954"/>
<dbReference type="Proteomes" id="UP000015101">
    <property type="component" value="Unassembled WGS sequence"/>
</dbReference>
<reference evidence="2" key="3">
    <citation type="submission" date="2015-06" db="UniProtKB">
        <authorList>
            <consortium name="EnsemblMetazoa"/>
        </authorList>
    </citation>
    <scope>IDENTIFICATION</scope>
</reference>
<reference evidence="1 3" key="2">
    <citation type="journal article" date="2013" name="Nature">
        <title>Insights into bilaterian evolution from three spiralian genomes.</title>
        <authorList>
            <person name="Simakov O."/>
            <person name="Marletaz F."/>
            <person name="Cho S.J."/>
            <person name="Edsinger-Gonzales E."/>
            <person name="Havlak P."/>
            <person name="Hellsten U."/>
            <person name="Kuo D.H."/>
            <person name="Larsson T."/>
            <person name="Lv J."/>
            <person name="Arendt D."/>
            <person name="Savage R."/>
            <person name="Osoegawa K."/>
            <person name="de Jong P."/>
            <person name="Grimwood J."/>
            <person name="Chapman J.A."/>
            <person name="Shapiro H."/>
            <person name="Aerts A."/>
            <person name="Otillar R.P."/>
            <person name="Terry A.Y."/>
            <person name="Boore J.L."/>
            <person name="Grigoriev I.V."/>
            <person name="Lindberg D.R."/>
            <person name="Seaver E.C."/>
            <person name="Weisblat D.A."/>
            <person name="Putnam N.H."/>
            <person name="Rokhsar D.S."/>
        </authorList>
    </citation>
    <scope>NUCLEOTIDE SEQUENCE</scope>
</reference>
<dbReference type="EnsemblMetazoa" id="HelroT179954">
    <property type="protein sequence ID" value="HelroP179954"/>
    <property type="gene ID" value="HelroG179954"/>
</dbReference>
<keyword evidence="3" id="KW-1185">Reference proteome</keyword>
<reference evidence="3" key="1">
    <citation type="submission" date="2012-12" db="EMBL/GenBank/DDBJ databases">
        <authorList>
            <person name="Hellsten U."/>
            <person name="Grimwood J."/>
            <person name="Chapman J.A."/>
            <person name="Shapiro H."/>
            <person name="Aerts A."/>
            <person name="Otillar R.P."/>
            <person name="Terry A.Y."/>
            <person name="Boore J.L."/>
            <person name="Simakov O."/>
            <person name="Marletaz F."/>
            <person name="Cho S.-J."/>
            <person name="Edsinger-Gonzales E."/>
            <person name="Havlak P."/>
            <person name="Kuo D.-H."/>
            <person name="Larsson T."/>
            <person name="Lv J."/>
            <person name="Arendt D."/>
            <person name="Savage R."/>
            <person name="Osoegawa K."/>
            <person name="de Jong P."/>
            <person name="Lindberg D.R."/>
            <person name="Seaver E.C."/>
            <person name="Weisblat D.A."/>
            <person name="Putnam N.H."/>
            <person name="Grigoriev I.V."/>
            <person name="Rokhsar D.S."/>
        </authorList>
    </citation>
    <scope>NUCLEOTIDE SEQUENCE</scope>
</reference>
<evidence type="ECO:0000313" key="1">
    <source>
        <dbReference type="EMBL" id="ESN94858.1"/>
    </source>
</evidence>
<organism evidence="2 3">
    <name type="scientific">Helobdella robusta</name>
    <name type="common">Californian leech</name>
    <dbReference type="NCBI Taxonomy" id="6412"/>
    <lineage>
        <taxon>Eukaryota</taxon>
        <taxon>Metazoa</taxon>
        <taxon>Spiralia</taxon>
        <taxon>Lophotrochozoa</taxon>
        <taxon>Annelida</taxon>
        <taxon>Clitellata</taxon>
        <taxon>Hirudinea</taxon>
        <taxon>Rhynchobdellida</taxon>
        <taxon>Glossiphoniidae</taxon>
        <taxon>Helobdella</taxon>
    </lineage>
</organism>
<dbReference type="HOGENOM" id="CLU_2087425_0_0_1"/>
<sequence length="117" mass="12533">MDNNIDNNIIVGNNNIDGNIDGNIIVCNNNIDGNIIVCNNNIDGNIDGNIVGNNNIDRNHTSSTTAKPMATAFSQLRRKNVLIKIPDGIDNLTEILSDAPCQVSTNTKISSPSKINS</sequence>